<dbReference type="Gene3D" id="1.10.10.10">
    <property type="entry name" value="Winged helix-like DNA-binding domain superfamily/Winged helix DNA-binding domain"/>
    <property type="match status" value="1"/>
</dbReference>
<evidence type="ECO:0000256" key="4">
    <source>
        <dbReference type="ARBA" id="ARBA00023125"/>
    </source>
</evidence>
<keyword evidence="5" id="KW-0804">Transcription</keyword>
<evidence type="ECO:0000256" key="1">
    <source>
        <dbReference type="ARBA" id="ARBA00022553"/>
    </source>
</evidence>
<dbReference type="PANTHER" id="PTHR48111">
    <property type="entry name" value="REGULATOR OF RPOS"/>
    <property type="match status" value="1"/>
</dbReference>
<accession>A0A3A8JKL5</accession>
<name>A0A3A8JKL5_9BACT</name>
<evidence type="ECO:0000313" key="10">
    <source>
        <dbReference type="EMBL" id="RKG92360.1"/>
    </source>
</evidence>
<feature type="domain" description="OmpR/PhoB-type" evidence="9">
    <location>
        <begin position="124"/>
        <end position="221"/>
    </location>
</feature>
<dbReference type="InterPro" id="IPR001867">
    <property type="entry name" value="OmpR/PhoB-type_DNA-bd"/>
</dbReference>
<evidence type="ECO:0000259" key="8">
    <source>
        <dbReference type="PROSITE" id="PS50110"/>
    </source>
</evidence>
<dbReference type="GO" id="GO:0000156">
    <property type="term" value="F:phosphorelay response regulator activity"/>
    <property type="evidence" value="ECO:0007669"/>
    <property type="project" value="TreeGrafter"/>
</dbReference>
<dbReference type="InterPro" id="IPR001789">
    <property type="entry name" value="Sig_transdc_resp-reg_receiver"/>
</dbReference>
<keyword evidence="3" id="KW-0805">Transcription regulation</keyword>
<comment type="caution">
    <text evidence="10">The sequence shown here is derived from an EMBL/GenBank/DDBJ whole genome shotgun (WGS) entry which is preliminary data.</text>
</comment>
<dbReference type="RefSeq" id="WP_120539732.1">
    <property type="nucleotide sequence ID" value="NZ_RAVZ01000027.1"/>
</dbReference>
<dbReference type="PANTHER" id="PTHR48111:SF22">
    <property type="entry name" value="REGULATOR OF RPOS"/>
    <property type="match status" value="1"/>
</dbReference>
<dbReference type="AlphaFoldDB" id="A0A3A8JKL5"/>
<dbReference type="GO" id="GO:0032993">
    <property type="term" value="C:protein-DNA complex"/>
    <property type="evidence" value="ECO:0007669"/>
    <property type="project" value="TreeGrafter"/>
</dbReference>
<dbReference type="SUPFAM" id="SSF52172">
    <property type="entry name" value="CheY-like"/>
    <property type="match status" value="1"/>
</dbReference>
<evidence type="ECO:0000256" key="3">
    <source>
        <dbReference type="ARBA" id="ARBA00023015"/>
    </source>
</evidence>
<dbReference type="Pfam" id="PF00486">
    <property type="entry name" value="Trans_reg_C"/>
    <property type="match status" value="1"/>
</dbReference>
<dbReference type="OrthoDB" id="368799at2"/>
<feature type="domain" description="Response regulatory" evidence="8">
    <location>
        <begin position="2"/>
        <end position="116"/>
    </location>
</feature>
<keyword evidence="4 7" id="KW-0238">DNA-binding</keyword>
<keyword evidence="1 6" id="KW-0597">Phosphoprotein</keyword>
<dbReference type="GO" id="GO:0005829">
    <property type="term" value="C:cytosol"/>
    <property type="evidence" value="ECO:0007669"/>
    <property type="project" value="TreeGrafter"/>
</dbReference>
<dbReference type="CDD" id="cd00383">
    <property type="entry name" value="trans_reg_C"/>
    <property type="match status" value="1"/>
</dbReference>
<dbReference type="PROSITE" id="PS50110">
    <property type="entry name" value="RESPONSE_REGULATORY"/>
    <property type="match status" value="1"/>
</dbReference>
<proteinExistence type="predicted"/>
<evidence type="ECO:0000313" key="11">
    <source>
        <dbReference type="Proteomes" id="UP000268094"/>
    </source>
</evidence>
<dbReference type="Proteomes" id="UP000268094">
    <property type="component" value="Unassembled WGS sequence"/>
</dbReference>
<dbReference type="SMART" id="SM00448">
    <property type="entry name" value="REC"/>
    <property type="match status" value="1"/>
</dbReference>
<dbReference type="InterPro" id="IPR039420">
    <property type="entry name" value="WalR-like"/>
</dbReference>
<organism evidence="10 11">
    <name type="scientific">Corallococcus terminator</name>
    <dbReference type="NCBI Taxonomy" id="2316733"/>
    <lineage>
        <taxon>Bacteria</taxon>
        <taxon>Pseudomonadati</taxon>
        <taxon>Myxococcota</taxon>
        <taxon>Myxococcia</taxon>
        <taxon>Myxococcales</taxon>
        <taxon>Cystobacterineae</taxon>
        <taxon>Myxococcaceae</taxon>
        <taxon>Corallococcus</taxon>
    </lineage>
</organism>
<feature type="modified residue" description="4-aspartylphosphate" evidence="6">
    <location>
        <position position="50"/>
    </location>
</feature>
<dbReference type="CDD" id="cd17574">
    <property type="entry name" value="REC_OmpR"/>
    <property type="match status" value="1"/>
</dbReference>
<dbReference type="GO" id="GO:0006355">
    <property type="term" value="P:regulation of DNA-templated transcription"/>
    <property type="evidence" value="ECO:0007669"/>
    <property type="project" value="InterPro"/>
</dbReference>
<keyword evidence="2" id="KW-0902">Two-component regulatory system</keyword>
<evidence type="ECO:0000256" key="7">
    <source>
        <dbReference type="PROSITE-ProRule" id="PRU01091"/>
    </source>
</evidence>
<dbReference type="EMBL" id="RAVZ01000027">
    <property type="protein sequence ID" value="RKG92360.1"/>
    <property type="molecule type" value="Genomic_DNA"/>
</dbReference>
<sequence length="224" mass="24971">MRVLVVEDNRDLQANIARFLGTDFQLDFAATGPQGLTLALSHEYDVIVLDLMLPGLSGIELCRHYRQLAPRLVPILMLTARDTLEDKEEGFRAGADDYLVKPFSLRELRLRLEALARRPVPPSGRRLTVGPLTLEPDTGQARRGERTVRLNRTEALLLRLLMEASPEPVSPATLAHHLWGDDAPESSALRTHVYALRGALAELGMNACITTRRNKGYSLDARED</sequence>
<reference evidence="11" key="1">
    <citation type="submission" date="2018-09" db="EMBL/GenBank/DDBJ databases">
        <authorList>
            <person name="Livingstone P.G."/>
            <person name="Whitworth D.E."/>
        </authorList>
    </citation>
    <scope>NUCLEOTIDE SEQUENCE [LARGE SCALE GENOMIC DNA]</scope>
    <source>
        <strain evidence="11">CA054A</strain>
    </source>
</reference>
<protein>
    <submittedName>
        <fullName evidence="10">DNA-binding response regulator</fullName>
    </submittedName>
</protein>
<keyword evidence="11" id="KW-1185">Reference proteome</keyword>
<gene>
    <name evidence="10" type="ORF">D7V88_06520</name>
</gene>
<evidence type="ECO:0000256" key="2">
    <source>
        <dbReference type="ARBA" id="ARBA00023012"/>
    </source>
</evidence>
<dbReference type="Pfam" id="PF00072">
    <property type="entry name" value="Response_reg"/>
    <property type="match status" value="1"/>
</dbReference>
<dbReference type="Gene3D" id="3.40.50.2300">
    <property type="match status" value="1"/>
</dbReference>
<evidence type="ECO:0000256" key="6">
    <source>
        <dbReference type="PROSITE-ProRule" id="PRU00169"/>
    </source>
</evidence>
<dbReference type="SMART" id="SM00862">
    <property type="entry name" value="Trans_reg_C"/>
    <property type="match status" value="1"/>
</dbReference>
<feature type="DNA-binding region" description="OmpR/PhoB-type" evidence="7">
    <location>
        <begin position="124"/>
        <end position="221"/>
    </location>
</feature>
<evidence type="ECO:0000256" key="5">
    <source>
        <dbReference type="ARBA" id="ARBA00023163"/>
    </source>
</evidence>
<dbReference type="InterPro" id="IPR011006">
    <property type="entry name" value="CheY-like_superfamily"/>
</dbReference>
<evidence type="ECO:0000259" key="9">
    <source>
        <dbReference type="PROSITE" id="PS51755"/>
    </source>
</evidence>
<dbReference type="PROSITE" id="PS51755">
    <property type="entry name" value="OMPR_PHOB"/>
    <property type="match status" value="1"/>
</dbReference>
<dbReference type="GO" id="GO:0000976">
    <property type="term" value="F:transcription cis-regulatory region binding"/>
    <property type="evidence" value="ECO:0007669"/>
    <property type="project" value="TreeGrafter"/>
</dbReference>
<dbReference type="InterPro" id="IPR036388">
    <property type="entry name" value="WH-like_DNA-bd_sf"/>
</dbReference>